<dbReference type="Proteomes" id="UP000410492">
    <property type="component" value="Unassembled WGS sequence"/>
</dbReference>
<dbReference type="EMBL" id="CAACVG010014162">
    <property type="protein sequence ID" value="VEN62798.1"/>
    <property type="molecule type" value="Genomic_DNA"/>
</dbReference>
<keyword evidence="2" id="KW-1185">Reference proteome</keyword>
<evidence type="ECO:0000313" key="2">
    <source>
        <dbReference type="Proteomes" id="UP000410492"/>
    </source>
</evidence>
<gene>
    <name evidence="1" type="ORF">CALMAC_LOCUS19814</name>
</gene>
<accession>A0A653DRH1</accession>
<evidence type="ECO:0000313" key="1">
    <source>
        <dbReference type="EMBL" id="VEN62798.1"/>
    </source>
</evidence>
<organism evidence="1 2">
    <name type="scientific">Callosobruchus maculatus</name>
    <name type="common">Southern cowpea weevil</name>
    <name type="synonym">Pulse bruchid</name>
    <dbReference type="NCBI Taxonomy" id="64391"/>
    <lineage>
        <taxon>Eukaryota</taxon>
        <taxon>Metazoa</taxon>
        <taxon>Ecdysozoa</taxon>
        <taxon>Arthropoda</taxon>
        <taxon>Hexapoda</taxon>
        <taxon>Insecta</taxon>
        <taxon>Pterygota</taxon>
        <taxon>Neoptera</taxon>
        <taxon>Endopterygota</taxon>
        <taxon>Coleoptera</taxon>
        <taxon>Polyphaga</taxon>
        <taxon>Cucujiformia</taxon>
        <taxon>Chrysomeloidea</taxon>
        <taxon>Chrysomelidae</taxon>
        <taxon>Bruchinae</taxon>
        <taxon>Bruchini</taxon>
        <taxon>Callosobruchus</taxon>
    </lineage>
</organism>
<reference evidence="1 2" key="1">
    <citation type="submission" date="2019-01" db="EMBL/GenBank/DDBJ databases">
        <authorList>
            <person name="Sayadi A."/>
        </authorList>
    </citation>
    <scope>NUCLEOTIDE SEQUENCE [LARGE SCALE GENOMIC DNA]</scope>
</reference>
<dbReference type="OrthoDB" id="10283919at2759"/>
<name>A0A653DRH1_CALMS</name>
<dbReference type="AlphaFoldDB" id="A0A653DRH1"/>
<sequence length="47" mass="5619">MQSYASLEHSSVSPIWTLQKQEKISTEVLWYMSFTRRLLSAYIEYNC</sequence>
<proteinExistence type="predicted"/>
<protein>
    <submittedName>
        <fullName evidence="1">Uncharacterized protein</fullName>
    </submittedName>
</protein>